<name>A0A0F7SGI9_PHARH</name>
<keyword evidence="2" id="KW-0472">Membrane</keyword>
<protein>
    <recommendedName>
        <fullName evidence="3">DUF7719 domain-containing protein</fullName>
    </recommendedName>
</protein>
<reference evidence="4" key="1">
    <citation type="submission" date="2014-08" db="EMBL/GenBank/DDBJ databases">
        <authorList>
            <person name="Sharma Rahul"/>
            <person name="Thines Marco"/>
        </authorList>
    </citation>
    <scope>NUCLEOTIDE SEQUENCE</scope>
</reference>
<dbReference type="EMBL" id="LN483273">
    <property type="protein sequence ID" value="CDZ98001.1"/>
    <property type="molecule type" value="Genomic_DNA"/>
</dbReference>
<feature type="region of interest" description="Disordered" evidence="1">
    <location>
        <begin position="1"/>
        <end position="30"/>
    </location>
</feature>
<feature type="compositionally biased region" description="Low complexity" evidence="1">
    <location>
        <begin position="1"/>
        <end position="12"/>
    </location>
</feature>
<feature type="transmembrane region" description="Helical" evidence="2">
    <location>
        <begin position="156"/>
        <end position="174"/>
    </location>
</feature>
<dbReference type="PANTHER" id="PTHR37846">
    <property type="entry name" value="YALI0B21296P"/>
    <property type="match status" value="1"/>
</dbReference>
<dbReference type="InterPro" id="IPR056136">
    <property type="entry name" value="DUF7719"/>
</dbReference>
<feature type="transmembrane region" description="Helical" evidence="2">
    <location>
        <begin position="131"/>
        <end position="149"/>
    </location>
</feature>
<accession>A0A0F7SGI9</accession>
<feature type="transmembrane region" description="Helical" evidence="2">
    <location>
        <begin position="194"/>
        <end position="217"/>
    </location>
</feature>
<organism evidence="4">
    <name type="scientific">Phaffia rhodozyma</name>
    <name type="common">Yeast</name>
    <name type="synonym">Xanthophyllomyces dendrorhous</name>
    <dbReference type="NCBI Taxonomy" id="264483"/>
    <lineage>
        <taxon>Eukaryota</taxon>
        <taxon>Fungi</taxon>
        <taxon>Dikarya</taxon>
        <taxon>Basidiomycota</taxon>
        <taxon>Agaricomycotina</taxon>
        <taxon>Tremellomycetes</taxon>
        <taxon>Cystofilobasidiales</taxon>
        <taxon>Mrakiaceae</taxon>
        <taxon>Phaffia</taxon>
    </lineage>
</organism>
<dbReference type="PANTHER" id="PTHR37846:SF1">
    <property type="entry name" value="DEACETYLASE-LIKE PROTEIN"/>
    <property type="match status" value="1"/>
</dbReference>
<evidence type="ECO:0000256" key="2">
    <source>
        <dbReference type="SAM" id="Phobius"/>
    </source>
</evidence>
<evidence type="ECO:0000256" key="1">
    <source>
        <dbReference type="SAM" id="MobiDB-lite"/>
    </source>
</evidence>
<evidence type="ECO:0000313" key="4">
    <source>
        <dbReference type="EMBL" id="CDZ98001.1"/>
    </source>
</evidence>
<keyword evidence="2" id="KW-1133">Transmembrane helix</keyword>
<dbReference type="AlphaFoldDB" id="A0A0F7SGI9"/>
<feature type="transmembrane region" description="Helical" evidence="2">
    <location>
        <begin position="96"/>
        <end position="119"/>
    </location>
</feature>
<evidence type="ECO:0000259" key="3">
    <source>
        <dbReference type="Pfam" id="PF24841"/>
    </source>
</evidence>
<keyword evidence="2" id="KW-0812">Transmembrane</keyword>
<proteinExistence type="predicted"/>
<dbReference type="Pfam" id="PF24841">
    <property type="entry name" value="DUF7719"/>
    <property type="match status" value="1"/>
</dbReference>
<feature type="region of interest" description="Disordered" evidence="1">
    <location>
        <begin position="64"/>
        <end position="86"/>
    </location>
</feature>
<sequence length="227" mass="25096">MAKRPSPSSSSSSKDDIDFNTSSKKSSQLEISHEEQLRLAREIGVVPSDVPVVHINGGTLLERIPGRPIHEQNQGGDGAGDQDGNGIREEALEGEIFKAITMIIPFSFLFLAMDIMIHQQYGEHPTPMDELGRLTTAVPVISAVVYYSNKYAYERWAQLLLLVVSIVCGSRLMWIVNKAGWLVVIQQAPPISTIWVITICQLDLLFAVGGLGVVFAFKWWNGLNITF</sequence>
<feature type="domain" description="DUF7719" evidence="3">
    <location>
        <begin position="158"/>
        <end position="225"/>
    </location>
</feature>
<feature type="compositionally biased region" description="Polar residues" evidence="1">
    <location>
        <begin position="19"/>
        <end position="30"/>
    </location>
</feature>